<dbReference type="SUPFAM" id="SSF51092">
    <property type="entry name" value="Vitelline membrane outer protein-I (VMO-I)"/>
    <property type="match status" value="1"/>
</dbReference>
<dbReference type="InterPro" id="IPR036706">
    <property type="entry name" value="VOMI_sf"/>
</dbReference>
<dbReference type="Gene3D" id="2.100.10.20">
    <property type="entry name" value="Vitelline membrane outer layer protein I (VOMI)"/>
    <property type="match status" value="1"/>
</dbReference>
<keyword evidence="2" id="KW-1185">Reference proteome</keyword>
<dbReference type="Proteomes" id="UP000683360">
    <property type="component" value="Unassembled WGS sequence"/>
</dbReference>
<gene>
    <name evidence="1" type="ORF">MEDL_16089</name>
</gene>
<comment type="caution">
    <text evidence="1">The sequence shown here is derived from an EMBL/GenBank/DDBJ whole genome shotgun (WGS) entry which is preliminary data.</text>
</comment>
<dbReference type="EMBL" id="CAJPWZ010000848">
    <property type="protein sequence ID" value="CAG2201467.1"/>
    <property type="molecule type" value="Genomic_DNA"/>
</dbReference>
<protein>
    <submittedName>
        <fullName evidence="1">Vitelline membrane outer layer protein 1 homolog</fullName>
    </submittedName>
</protein>
<accession>A0A8S3R341</accession>
<reference evidence="1" key="1">
    <citation type="submission" date="2021-03" db="EMBL/GenBank/DDBJ databases">
        <authorList>
            <person name="Bekaert M."/>
        </authorList>
    </citation>
    <scope>NUCLEOTIDE SEQUENCE</scope>
</reference>
<evidence type="ECO:0000313" key="1">
    <source>
        <dbReference type="EMBL" id="CAG2201467.1"/>
    </source>
</evidence>
<dbReference type="PANTHER" id="PTHR18841">
    <property type="entry name" value="VITELLINE MEMBRANE OUTER LAYER PROTEIN I-RELATED"/>
    <property type="match status" value="1"/>
</dbReference>
<sequence>MEIYEIALKLSFLFQNTKFAVGKYQTRKESFRVDKNKEISSTDLEVIGSMSKSQCATFCAKNSDYCCEITYVTLSGECKLEPSGCCHTDLSTVSGSDLLQTSRKFSDYTYTLSVTNGGTFGDWTYQEFCTKGHYAIGYKMKIEPPHADSSELNAIEIICGSRGGVRCGDTASSGQQVWGVWTVEALCPAKTLMVAFSLQVHQYNGESDNTGANYVKFKCRYFKDGGSDSDLSYTPGYGPYGTYGEWSDACPDNSAICGIQTKIQSYQGGGADDTALNDVKFFCCE</sequence>
<evidence type="ECO:0000313" key="2">
    <source>
        <dbReference type="Proteomes" id="UP000683360"/>
    </source>
</evidence>
<proteinExistence type="predicted"/>
<organism evidence="1 2">
    <name type="scientific">Mytilus edulis</name>
    <name type="common">Blue mussel</name>
    <dbReference type="NCBI Taxonomy" id="6550"/>
    <lineage>
        <taxon>Eukaryota</taxon>
        <taxon>Metazoa</taxon>
        <taxon>Spiralia</taxon>
        <taxon>Lophotrochozoa</taxon>
        <taxon>Mollusca</taxon>
        <taxon>Bivalvia</taxon>
        <taxon>Autobranchia</taxon>
        <taxon>Pteriomorphia</taxon>
        <taxon>Mytilida</taxon>
        <taxon>Mytiloidea</taxon>
        <taxon>Mytilidae</taxon>
        <taxon>Mytilinae</taxon>
        <taxon>Mytilus</taxon>
    </lineage>
</organism>
<dbReference type="InterPro" id="IPR005515">
    <property type="entry name" value="VOMI"/>
</dbReference>
<dbReference type="GO" id="GO:0005615">
    <property type="term" value="C:extracellular space"/>
    <property type="evidence" value="ECO:0007669"/>
    <property type="project" value="TreeGrafter"/>
</dbReference>
<name>A0A8S3R341_MYTED</name>
<dbReference type="PANTHER" id="PTHR18841:SF0">
    <property type="entry name" value="VITELLINE MEMBRANE OUTER LAYER 1 HOMOLOG A-RELATED"/>
    <property type="match status" value="1"/>
</dbReference>
<dbReference type="Pfam" id="PF03762">
    <property type="entry name" value="VOMI"/>
    <property type="match status" value="1"/>
</dbReference>
<dbReference type="AlphaFoldDB" id="A0A8S3R341"/>
<dbReference type="OrthoDB" id="6344411at2759"/>